<evidence type="ECO:0000313" key="2">
    <source>
        <dbReference type="EMBL" id="OIR25493.1"/>
    </source>
</evidence>
<dbReference type="RefSeq" id="WP_071563453.1">
    <property type="nucleotide sequence ID" value="NZ_MIQH01000313.1"/>
</dbReference>
<organism evidence="2 3">
    <name type="scientific">Bathymodiolus thermophilus thioautotrophic gill symbiont</name>
    <dbReference type="NCBI Taxonomy" id="2360"/>
    <lineage>
        <taxon>Bacteria</taxon>
        <taxon>Pseudomonadati</taxon>
        <taxon>Pseudomonadota</taxon>
        <taxon>Gammaproteobacteria</taxon>
        <taxon>sulfur-oxidizing symbionts</taxon>
    </lineage>
</organism>
<proteinExistence type="predicted"/>
<feature type="domain" description="DUF4145" evidence="1">
    <location>
        <begin position="88"/>
        <end position="165"/>
    </location>
</feature>
<dbReference type="Proteomes" id="UP000182798">
    <property type="component" value="Unassembled WGS sequence"/>
</dbReference>
<sequence>MTQKYYPPEYKKKQFHCILCGVFASQAWFHLKIERGYSDISTNFQGSHCSHCREFSFWYDEKMIIPSEAPIEPPHQDLPKDCVGDYLEARDIFSKSPRASVALLRLCIQKMMPHLGGKGKNINQDIGKLVDEGLSSTIQKALDVCRVVGNNAVHPGEINLKDSPKIAQQLFSLINFIIEDRITKPKEIEGLYSNLPESNKNAIEKRDKK</sequence>
<dbReference type="OrthoDB" id="9808624at2"/>
<gene>
    <name evidence="2" type="ORF">BGC33_06760</name>
</gene>
<comment type="caution">
    <text evidence="2">The sequence shown here is derived from an EMBL/GenBank/DDBJ whole genome shotgun (WGS) entry which is preliminary data.</text>
</comment>
<dbReference type="EMBL" id="MIQH01000313">
    <property type="protein sequence ID" value="OIR25493.1"/>
    <property type="molecule type" value="Genomic_DNA"/>
</dbReference>
<dbReference type="AlphaFoldDB" id="A0A1J5UHW4"/>
<name>A0A1J5UHW4_9GAMM</name>
<dbReference type="InterPro" id="IPR025285">
    <property type="entry name" value="DUF4145"/>
</dbReference>
<evidence type="ECO:0000259" key="1">
    <source>
        <dbReference type="Pfam" id="PF13643"/>
    </source>
</evidence>
<dbReference type="Pfam" id="PF13643">
    <property type="entry name" value="DUF4145"/>
    <property type="match status" value="1"/>
</dbReference>
<evidence type="ECO:0000313" key="3">
    <source>
        <dbReference type="Proteomes" id="UP000182798"/>
    </source>
</evidence>
<accession>A0A1J5UHW4</accession>
<protein>
    <recommendedName>
        <fullName evidence="1">DUF4145 domain-containing protein</fullName>
    </recommendedName>
</protein>
<reference evidence="3" key="1">
    <citation type="submission" date="2016-09" db="EMBL/GenBank/DDBJ databases">
        <title>Genome Sequence of Bathymodiolus thermophilus sulfur-oxidizing gill endosymbiont.</title>
        <authorList>
            <person name="Ponnudurai R."/>
            <person name="Kleiner M."/>
            <person name="Sayavedra L."/>
            <person name="Thuermer A."/>
            <person name="Felbeck H."/>
            <person name="Schlueter R."/>
            <person name="Schweder T."/>
            <person name="Markert S."/>
        </authorList>
    </citation>
    <scope>NUCLEOTIDE SEQUENCE [LARGE SCALE GENOMIC DNA]</scope>
    <source>
        <strain evidence="3">BAT/CrabSpa'14</strain>
    </source>
</reference>